<organism evidence="4 5">
    <name type="scientific">Candidatus Iainarchaeum sp</name>
    <dbReference type="NCBI Taxonomy" id="3101447"/>
    <lineage>
        <taxon>Archaea</taxon>
        <taxon>Candidatus Iainarchaeota</taxon>
        <taxon>Candidatus Iainarchaeia</taxon>
        <taxon>Candidatus Iainarchaeales</taxon>
        <taxon>Candidatus Iainarchaeaceae</taxon>
        <taxon>Candidatus Iainarchaeum</taxon>
    </lineage>
</organism>
<protein>
    <submittedName>
        <fullName evidence="4">SDR family NAD(P)-dependent oxidoreductase</fullName>
    </submittedName>
</protein>
<comment type="similarity">
    <text evidence="1">Belongs to the NAD(P)-dependent epimerase/dehydratase family.</text>
</comment>
<evidence type="ECO:0000259" key="2">
    <source>
        <dbReference type="Pfam" id="PF01370"/>
    </source>
</evidence>
<feature type="domain" description="NAD(P)-binding" evidence="3">
    <location>
        <begin position="173"/>
        <end position="345"/>
    </location>
</feature>
<dbReference type="PANTHER" id="PTHR43000">
    <property type="entry name" value="DTDP-D-GLUCOSE 4,6-DEHYDRATASE-RELATED"/>
    <property type="match status" value="1"/>
</dbReference>
<dbReference type="PRINTS" id="PR01713">
    <property type="entry name" value="NUCEPIMERASE"/>
</dbReference>
<name>A0A8T4L9M0_9ARCH</name>
<evidence type="ECO:0000256" key="1">
    <source>
        <dbReference type="ARBA" id="ARBA00007637"/>
    </source>
</evidence>
<evidence type="ECO:0000313" key="5">
    <source>
        <dbReference type="Proteomes" id="UP000678237"/>
    </source>
</evidence>
<dbReference type="EMBL" id="JAGVWE010000006">
    <property type="protein sequence ID" value="MBS3063631.1"/>
    <property type="molecule type" value="Genomic_DNA"/>
</dbReference>
<proteinExistence type="inferred from homology"/>
<dbReference type="Pfam" id="PF01370">
    <property type="entry name" value="Epimerase"/>
    <property type="match status" value="1"/>
</dbReference>
<evidence type="ECO:0000313" key="4">
    <source>
        <dbReference type="EMBL" id="MBS3063631.1"/>
    </source>
</evidence>
<dbReference type="InterPro" id="IPR001509">
    <property type="entry name" value="Epimerase_deHydtase"/>
</dbReference>
<dbReference type="SUPFAM" id="SSF51735">
    <property type="entry name" value="NAD(P)-binding Rossmann-fold domains"/>
    <property type="match status" value="1"/>
</dbReference>
<feature type="domain" description="NAD-dependent epimerase/dehydratase" evidence="2">
    <location>
        <begin position="6"/>
        <end position="133"/>
    </location>
</feature>
<reference evidence="4" key="1">
    <citation type="submission" date="2021-03" db="EMBL/GenBank/DDBJ databases">
        <authorList>
            <person name="Jaffe A."/>
        </authorList>
    </citation>
    <scope>NUCLEOTIDE SEQUENCE</scope>
    <source>
        <strain evidence="4">RIFCSPLOWO2_01_FULL_58_19</strain>
    </source>
</reference>
<comment type="caution">
    <text evidence="4">The sequence shown here is derived from an EMBL/GenBank/DDBJ whole genome shotgun (WGS) entry which is preliminary data.</text>
</comment>
<evidence type="ECO:0000259" key="3">
    <source>
        <dbReference type="Pfam" id="PF16363"/>
    </source>
</evidence>
<accession>A0A8T4L9M0</accession>
<gene>
    <name evidence="4" type="ORF">J4203_07250</name>
</gene>
<dbReference type="Pfam" id="PF16363">
    <property type="entry name" value="GDP_Man_Dehyd"/>
    <property type="match status" value="1"/>
</dbReference>
<dbReference type="InterPro" id="IPR016040">
    <property type="entry name" value="NAD(P)-bd_dom"/>
</dbReference>
<dbReference type="Proteomes" id="UP000678237">
    <property type="component" value="Unassembled WGS sequence"/>
</dbReference>
<reference evidence="4" key="2">
    <citation type="submission" date="2021-05" db="EMBL/GenBank/DDBJ databases">
        <title>Protein family content uncovers lineage relationships and bacterial pathway maintenance mechanisms in DPANN archaea.</title>
        <authorList>
            <person name="Castelle C.J."/>
            <person name="Meheust R."/>
            <person name="Jaffe A.L."/>
            <person name="Seitz K."/>
            <person name="Gong X."/>
            <person name="Baker B.J."/>
            <person name="Banfield J.F."/>
        </authorList>
    </citation>
    <scope>NUCLEOTIDE SEQUENCE</scope>
    <source>
        <strain evidence="4">RIFCSPLOWO2_01_FULL_58_19</strain>
    </source>
</reference>
<dbReference type="InterPro" id="IPR036291">
    <property type="entry name" value="NAD(P)-bd_dom_sf"/>
</dbReference>
<sequence>MATKKVLVTGGAGFIGSHLVDALVREGHEVTILDCLDPQVHEGGKKPAYLNKQAEFVKGDVREEKTLKKVLRDAEVVFHEAAAVGVGQSMYQIRHYMDVNTLGTARLLDGLVNGEHDVKKLMVAASMSSYGEGLYECPGGCGLVEPPLRGEEQLKKGVWAVLCPACGKELTPLPTPESKHQASNSIYALSKEDQERMVLMIGKTYGLKSVALRYFNVFGPRQSLSNPYTGVAAIFMSRVKNNHAPVVYEDGLQTRDFVSVHDIVSANLAAMKSGNADYEAFNVGGNNPLTILQVAEKIIDLQGARLKPEVTRRFRKGDVRHCFADISKIQDKLDWRPRVNFEEGMWEIMEWSQGVKAVDRFEKAAKELKEKGLV</sequence>
<dbReference type="Gene3D" id="3.40.50.720">
    <property type="entry name" value="NAD(P)-binding Rossmann-like Domain"/>
    <property type="match status" value="1"/>
</dbReference>
<dbReference type="AlphaFoldDB" id="A0A8T4L9M0"/>